<dbReference type="GO" id="GO:0005524">
    <property type="term" value="F:ATP binding"/>
    <property type="evidence" value="ECO:0007669"/>
    <property type="project" value="UniProtKB-KW"/>
</dbReference>
<name>A0A921N9N6_9BACL</name>
<dbReference type="Proteomes" id="UP000700212">
    <property type="component" value="Unassembled WGS sequence"/>
</dbReference>
<keyword evidence="1" id="KW-0813">Transport</keyword>
<evidence type="ECO:0000313" key="5">
    <source>
        <dbReference type="EMBL" id="HJH10481.1"/>
    </source>
</evidence>
<evidence type="ECO:0000256" key="3">
    <source>
        <dbReference type="ARBA" id="ARBA00022840"/>
    </source>
</evidence>
<comment type="caution">
    <text evidence="5">The sequence shown here is derived from an EMBL/GenBank/DDBJ whole genome shotgun (WGS) entry which is preliminary data.</text>
</comment>
<dbReference type="SUPFAM" id="SSF52540">
    <property type="entry name" value="P-loop containing nucleoside triphosphate hydrolases"/>
    <property type="match status" value="1"/>
</dbReference>
<dbReference type="PANTHER" id="PTHR43776:SF8">
    <property type="entry name" value="ABC TRANSPORTER, ATP-BINDING PROTEIN"/>
    <property type="match status" value="1"/>
</dbReference>
<dbReference type="PROSITE" id="PS50893">
    <property type="entry name" value="ABC_TRANSPORTER_2"/>
    <property type="match status" value="1"/>
</dbReference>
<dbReference type="AlphaFoldDB" id="A0A921N9N6"/>
<protein>
    <submittedName>
        <fullName evidence="5">Dipeptide/oligopeptide/nickel ABC transporter ATP-binding protein</fullName>
    </submittedName>
</protein>
<dbReference type="InterPro" id="IPR003593">
    <property type="entry name" value="AAA+_ATPase"/>
</dbReference>
<dbReference type="Gene3D" id="3.40.50.300">
    <property type="entry name" value="P-loop containing nucleotide triphosphate hydrolases"/>
    <property type="match status" value="1"/>
</dbReference>
<dbReference type="GO" id="GO:0055085">
    <property type="term" value="P:transmembrane transport"/>
    <property type="evidence" value="ECO:0007669"/>
    <property type="project" value="UniProtKB-ARBA"/>
</dbReference>
<dbReference type="InterPro" id="IPR017871">
    <property type="entry name" value="ABC_transporter-like_CS"/>
</dbReference>
<reference evidence="5" key="2">
    <citation type="submission" date="2021-09" db="EMBL/GenBank/DDBJ databases">
        <authorList>
            <person name="Gilroy R."/>
        </authorList>
    </citation>
    <scope>NUCLEOTIDE SEQUENCE</scope>
    <source>
        <strain evidence="5">CHK160-4876</strain>
    </source>
</reference>
<dbReference type="GO" id="GO:0016887">
    <property type="term" value="F:ATP hydrolysis activity"/>
    <property type="evidence" value="ECO:0007669"/>
    <property type="project" value="InterPro"/>
</dbReference>
<evidence type="ECO:0000256" key="1">
    <source>
        <dbReference type="ARBA" id="ARBA00022448"/>
    </source>
</evidence>
<dbReference type="InterPro" id="IPR050319">
    <property type="entry name" value="ABC_transp_ATP-bind"/>
</dbReference>
<dbReference type="InterPro" id="IPR027417">
    <property type="entry name" value="P-loop_NTPase"/>
</dbReference>
<evidence type="ECO:0000256" key="2">
    <source>
        <dbReference type="ARBA" id="ARBA00022741"/>
    </source>
</evidence>
<sequence length="255" mass="29079">MQNKVLQVVNVTKNFTVKNKVISAVKELSFDLMENEWVAIVGGSGSGKSTLAELIANMQDVTSGAIYWREHLVKQLSFKTYYKDVQMIFQNPLQSISPRMKIIDFLSEPYRNFYHLSKAEARHYIKQDLEKLLLPERILNCYPHELSGGQLQRIVIARAMAVKPKLLICDESTSALDMMVQQEVVQVLKSLHAENKFAMLFITHDLTLALTLCEKIYVMHAGEIVDSIEKGKTVNIRHPYTQKLLMACEAMTLES</sequence>
<evidence type="ECO:0000313" key="6">
    <source>
        <dbReference type="Proteomes" id="UP000700212"/>
    </source>
</evidence>
<proteinExistence type="predicted"/>
<accession>A0A921N9N6</accession>
<dbReference type="Pfam" id="PF00005">
    <property type="entry name" value="ABC_tran"/>
    <property type="match status" value="1"/>
</dbReference>
<dbReference type="CDD" id="cd03257">
    <property type="entry name" value="ABC_NikE_OppD_transporters"/>
    <property type="match status" value="1"/>
</dbReference>
<dbReference type="PROSITE" id="PS00211">
    <property type="entry name" value="ABC_TRANSPORTER_1"/>
    <property type="match status" value="1"/>
</dbReference>
<keyword evidence="2" id="KW-0547">Nucleotide-binding</keyword>
<dbReference type="EMBL" id="DYTV01000024">
    <property type="protein sequence ID" value="HJH10481.1"/>
    <property type="molecule type" value="Genomic_DNA"/>
</dbReference>
<dbReference type="PANTHER" id="PTHR43776">
    <property type="entry name" value="TRANSPORT ATP-BINDING PROTEIN"/>
    <property type="match status" value="1"/>
</dbReference>
<reference evidence="5" key="1">
    <citation type="journal article" date="2021" name="PeerJ">
        <title>Extensive microbial diversity within the chicken gut microbiome revealed by metagenomics and culture.</title>
        <authorList>
            <person name="Gilroy R."/>
            <person name="Ravi A."/>
            <person name="Getino M."/>
            <person name="Pursley I."/>
            <person name="Horton D.L."/>
            <person name="Alikhan N.F."/>
            <person name="Baker D."/>
            <person name="Gharbi K."/>
            <person name="Hall N."/>
            <person name="Watson M."/>
            <person name="Adriaenssens E.M."/>
            <person name="Foster-Nyarko E."/>
            <person name="Jarju S."/>
            <person name="Secka A."/>
            <person name="Antonio M."/>
            <person name="Oren A."/>
            <person name="Chaudhuri R.R."/>
            <person name="La Ragione R."/>
            <person name="Hildebrand F."/>
            <person name="Pallen M.J."/>
        </authorList>
    </citation>
    <scope>NUCLEOTIDE SEQUENCE</scope>
    <source>
        <strain evidence="5">CHK160-4876</strain>
    </source>
</reference>
<keyword evidence="3 5" id="KW-0067">ATP-binding</keyword>
<organism evidence="5 6">
    <name type="scientific">Metalysinibacillus jejuensis</name>
    <dbReference type="NCBI Taxonomy" id="914327"/>
    <lineage>
        <taxon>Bacteria</taxon>
        <taxon>Bacillati</taxon>
        <taxon>Bacillota</taxon>
        <taxon>Bacilli</taxon>
        <taxon>Bacillales</taxon>
        <taxon>Caryophanaceae</taxon>
        <taxon>Metalysinibacillus</taxon>
    </lineage>
</organism>
<dbReference type="SMART" id="SM00382">
    <property type="entry name" value="AAA"/>
    <property type="match status" value="1"/>
</dbReference>
<gene>
    <name evidence="5" type="ORF">K8V30_02105</name>
</gene>
<evidence type="ECO:0000259" key="4">
    <source>
        <dbReference type="PROSITE" id="PS50893"/>
    </source>
</evidence>
<dbReference type="InterPro" id="IPR003439">
    <property type="entry name" value="ABC_transporter-like_ATP-bd"/>
</dbReference>
<feature type="domain" description="ABC transporter" evidence="4">
    <location>
        <begin position="6"/>
        <end position="246"/>
    </location>
</feature>